<accession>A0A6M6DJA8</accession>
<dbReference type="Proteomes" id="UP000501076">
    <property type="component" value="Plasmid pFDU301F"/>
</dbReference>
<geneLocation type="plasmid" evidence="2">
    <name>pfdu301f</name>
</geneLocation>
<sequence>MTNVASIVITATGEDNTVFQTTFTAPVSPQTFIGDCNSDYTELAVPVPIPDGVSNLPPFVYFDVNNQFTAAQRQRIKDAISGSMLAWATHMDQKWNRGTNNGISRLASCANTYATQNFQPVWYHGPLITNGLEATNLAMDQFTQLIRDNGFRLAPPAKIDYQIPSPVTSSTIRGETGFNQNRVPLSFIINPTQLDPGNINSITLTGSMFHAWLHRAGFQDPKTTSYFISEAPMCVMRGNQPKSNIPDPVLYQFFD</sequence>
<name>A0A6M6DJA8_PRIMG</name>
<keyword evidence="1" id="KW-0614">Plasmid</keyword>
<gene>
    <name evidence="1" type="ORF">FDZ14_00320</name>
</gene>
<proteinExistence type="predicted"/>
<dbReference type="EMBL" id="CP045268">
    <property type="protein sequence ID" value="QJX74721.1"/>
    <property type="molecule type" value="Genomic_DNA"/>
</dbReference>
<dbReference type="AlphaFoldDB" id="A0A6M6DJA8"/>
<reference evidence="1 2" key="1">
    <citation type="submission" date="2019-10" db="EMBL/GenBank/DDBJ databases">
        <title>Complete genome sequences for adaption low water activity.</title>
        <authorList>
            <person name="Zhao L."/>
            <person name="Zhong J."/>
        </authorList>
    </citation>
    <scope>NUCLEOTIDE SEQUENCE [LARGE SCALE GENOMIC DNA]</scope>
    <source>
        <strain evidence="1 2">FDU301</strain>
        <plasmid evidence="2">pfdu301f</plasmid>
    </source>
</reference>
<protein>
    <submittedName>
        <fullName evidence="1">Uncharacterized protein</fullName>
    </submittedName>
</protein>
<organism evidence="1 2">
    <name type="scientific">Priestia megaterium</name>
    <name type="common">Bacillus megaterium</name>
    <dbReference type="NCBI Taxonomy" id="1404"/>
    <lineage>
        <taxon>Bacteria</taxon>
        <taxon>Bacillati</taxon>
        <taxon>Bacillota</taxon>
        <taxon>Bacilli</taxon>
        <taxon>Bacillales</taxon>
        <taxon>Bacillaceae</taxon>
        <taxon>Priestia</taxon>
    </lineage>
</organism>
<evidence type="ECO:0000313" key="2">
    <source>
        <dbReference type="Proteomes" id="UP000501076"/>
    </source>
</evidence>
<evidence type="ECO:0000313" key="1">
    <source>
        <dbReference type="EMBL" id="QJX74721.1"/>
    </source>
</evidence>